<dbReference type="RefSeq" id="WP_184101467.1">
    <property type="nucleotide sequence ID" value="NZ_JACIJH010000022.1"/>
</dbReference>
<gene>
    <name evidence="1" type="ORF">FHR21_004003</name>
</gene>
<name>A0A7W9B9A5_9SPHN</name>
<evidence type="ECO:0000313" key="2">
    <source>
        <dbReference type="Proteomes" id="UP000537161"/>
    </source>
</evidence>
<dbReference type="Proteomes" id="UP000537161">
    <property type="component" value="Unassembled WGS sequence"/>
</dbReference>
<comment type="caution">
    <text evidence="1">The sequence shown here is derived from an EMBL/GenBank/DDBJ whole genome shotgun (WGS) entry which is preliminary data.</text>
</comment>
<dbReference type="AlphaFoldDB" id="A0A7W9B9A5"/>
<accession>A0A7W9B9A5</accession>
<dbReference type="EMBL" id="JACIJH010000022">
    <property type="protein sequence ID" value="MBB5708610.1"/>
    <property type="molecule type" value="Genomic_DNA"/>
</dbReference>
<dbReference type="InterPro" id="IPR017946">
    <property type="entry name" value="PLC-like_Pdiesterase_TIM-brl"/>
</dbReference>
<evidence type="ECO:0000313" key="1">
    <source>
        <dbReference type="EMBL" id="MBB5708610.1"/>
    </source>
</evidence>
<sequence>MALLAVLGPPDGVEAAESRTQAPQGAGCAITKDDGTPFLDTNVTDCGSYYVAGHSCSSANAEGQRPDVCANIDMFMGVDWSGVDLIINSHRGVWGLKLTQNAATTGISQMTIGGAPENSIGGYEAARYAGFRSVEYDVFLAEGANINGPSARPYVTHFADLAGFTDYAGPQYTPPTGKATPDGGYLMNVPKALADGLYLRDRNGDLTPKNDFNKFVSLKKFLQHIRDTEPSMAVVLDLKYAKEQVIMMPGANPENKRMKDKLCVGFCGGYPDTESGQYVLSLIQMIVSTAKSINMEDNIIIKVPQISGVDVNTVINAVPNDFCKILWAPQPDAGRSANNPDNKDKILSHLTNWWTTARNQCDASSKPNLTSPVAFWDTTIYVPEVWMGREFTYNGAIYADLMDYLRVLSGRRSAFWTPDPSGPGGRHGNYAHSWSQYGNDPLDHRGDAVANLVFSGSTHAVVTSDRPDLIIQIREYLKTLTAPMGGKK</sequence>
<organism evidence="1 2">
    <name type="scientific">Sphingopyxis panaciterrulae</name>
    <dbReference type="NCBI Taxonomy" id="462372"/>
    <lineage>
        <taxon>Bacteria</taxon>
        <taxon>Pseudomonadati</taxon>
        <taxon>Pseudomonadota</taxon>
        <taxon>Alphaproteobacteria</taxon>
        <taxon>Sphingomonadales</taxon>
        <taxon>Sphingomonadaceae</taxon>
        <taxon>Sphingopyxis</taxon>
    </lineage>
</organism>
<dbReference type="GO" id="GO:0006629">
    <property type="term" value="P:lipid metabolic process"/>
    <property type="evidence" value="ECO:0007669"/>
    <property type="project" value="InterPro"/>
</dbReference>
<dbReference type="SUPFAM" id="SSF51695">
    <property type="entry name" value="PLC-like phosphodiesterases"/>
    <property type="match status" value="1"/>
</dbReference>
<reference evidence="1 2" key="1">
    <citation type="submission" date="2020-08" db="EMBL/GenBank/DDBJ databases">
        <title>Genomic Encyclopedia of Type Strains, Phase IV (KMG-IV): sequencing the most valuable type-strain genomes for metagenomic binning, comparative biology and taxonomic classification.</title>
        <authorList>
            <person name="Goeker M."/>
        </authorList>
    </citation>
    <scope>NUCLEOTIDE SEQUENCE [LARGE SCALE GENOMIC DNA]</scope>
    <source>
        <strain evidence="1 2">DSM 27163</strain>
    </source>
</reference>
<dbReference type="GO" id="GO:0008081">
    <property type="term" value="F:phosphoric diester hydrolase activity"/>
    <property type="evidence" value="ECO:0007669"/>
    <property type="project" value="InterPro"/>
</dbReference>
<proteinExistence type="predicted"/>
<dbReference type="Gene3D" id="3.20.20.190">
    <property type="entry name" value="Phosphatidylinositol (PI) phosphodiesterase"/>
    <property type="match status" value="1"/>
</dbReference>
<protein>
    <submittedName>
        <fullName evidence="1">Uncharacterized protein</fullName>
    </submittedName>
</protein>
<keyword evidence="2" id="KW-1185">Reference proteome</keyword>